<keyword evidence="3" id="KW-1185">Reference proteome</keyword>
<proteinExistence type="predicted"/>
<organism evidence="2 3">
    <name type="scientific">Alteromonas oceani</name>
    <dbReference type="NCBI Taxonomy" id="2071609"/>
    <lineage>
        <taxon>Bacteria</taxon>
        <taxon>Pseudomonadati</taxon>
        <taxon>Pseudomonadota</taxon>
        <taxon>Gammaproteobacteria</taxon>
        <taxon>Alteromonadales</taxon>
        <taxon>Alteromonadaceae</taxon>
        <taxon>Alteromonas/Salinimonas group</taxon>
        <taxon>Alteromonas</taxon>
    </lineage>
</organism>
<evidence type="ECO:0000313" key="2">
    <source>
        <dbReference type="EMBL" id="MFC3200277.1"/>
    </source>
</evidence>
<evidence type="ECO:0000259" key="1">
    <source>
        <dbReference type="Pfam" id="PF13188"/>
    </source>
</evidence>
<dbReference type="Proteomes" id="UP001595477">
    <property type="component" value="Unassembled WGS sequence"/>
</dbReference>
<comment type="caution">
    <text evidence="2">The sequence shown here is derived from an EMBL/GenBank/DDBJ whole genome shotgun (WGS) entry which is preliminary data.</text>
</comment>
<dbReference type="RefSeq" id="WP_123327024.1">
    <property type="nucleotide sequence ID" value="NZ_JBHRSX010000004.1"/>
</dbReference>
<accession>A0ABV7JYE8</accession>
<dbReference type="InterPro" id="IPR000014">
    <property type="entry name" value="PAS"/>
</dbReference>
<reference evidence="3" key="1">
    <citation type="journal article" date="2019" name="Int. J. Syst. Evol. Microbiol.">
        <title>The Global Catalogue of Microorganisms (GCM) 10K type strain sequencing project: providing services to taxonomists for standard genome sequencing and annotation.</title>
        <authorList>
            <consortium name="The Broad Institute Genomics Platform"/>
            <consortium name="The Broad Institute Genome Sequencing Center for Infectious Disease"/>
            <person name="Wu L."/>
            <person name="Ma J."/>
        </authorList>
    </citation>
    <scope>NUCLEOTIDE SEQUENCE [LARGE SCALE GENOMIC DNA]</scope>
    <source>
        <strain evidence="3">KCTC 52449</strain>
    </source>
</reference>
<dbReference type="EMBL" id="JBHRSX010000004">
    <property type="protein sequence ID" value="MFC3200277.1"/>
    <property type="molecule type" value="Genomic_DNA"/>
</dbReference>
<gene>
    <name evidence="2" type="ORF">ACFOEW_00380</name>
</gene>
<dbReference type="Gene3D" id="1.10.10.10">
    <property type="entry name" value="Winged helix-like DNA-binding domain superfamily/Winged helix DNA-binding domain"/>
    <property type="match status" value="1"/>
</dbReference>
<dbReference type="InterPro" id="IPR036388">
    <property type="entry name" value="WH-like_DNA-bd_sf"/>
</dbReference>
<dbReference type="SUPFAM" id="SSF46894">
    <property type="entry name" value="C-terminal effector domain of the bipartite response regulators"/>
    <property type="match status" value="1"/>
</dbReference>
<feature type="domain" description="PAS" evidence="1">
    <location>
        <begin position="181"/>
        <end position="219"/>
    </location>
</feature>
<dbReference type="InterPro" id="IPR016032">
    <property type="entry name" value="Sig_transdc_resp-reg_C-effctor"/>
</dbReference>
<dbReference type="Pfam" id="PF13188">
    <property type="entry name" value="PAS_8"/>
    <property type="match status" value="1"/>
</dbReference>
<sequence>MDKNSKFAEIIESIYVTVDKPDSWEQTLQSIAEYSESTHSFYTERKGVNGEPLSFYESGFSPNYFQKYGEYFYQVDIWSQNLARFKPNQFHASHKVCDDHQFVNSEIYADFARPEKIRHSIGLFLGDPYSDVTTEMAFMRSMGQPHYEAQTVRDVNRFIPHIQQVQNLARRLYKLEHKKALLEDLVNHLDEAVFLTNKHFKIEYCNQPAQKLLDCSMLFTGNQDFFRLKQKHHQQQLSGLVNHVLDITNLKRDVNKRHLLITDARQVYLLALSPWVRSNQVLFGDYPELGLKFSLLPVDTRRLPATQDLANMFGLTNAEADIVRRICSAESLAEIAYNRSTQLSTSRQQVKQILQKMDCSRQVELVIKVLGKCLI</sequence>
<protein>
    <submittedName>
        <fullName evidence="2">PAS domain-containing protein</fullName>
    </submittedName>
</protein>
<name>A0ABV7JYE8_9ALTE</name>
<evidence type="ECO:0000313" key="3">
    <source>
        <dbReference type="Proteomes" id="UP001595477"/>
    </source>
</evidence>